<dbReference type="EMBL" id="JAACJM010000014">
    <property type="protein sequence ID" value="KAF5368944.1"/>
    <property type="molecule type" value="Genomic_DNA"/>
</dbReference>
<name>A0A8H5GPQ8_9AGAR</name>
<evidence type="ECO:0000313" key="3">
    <source>
        <dbReference type="Proteomes" id="UP000559256"/>
    </source>
</evidence>
<gene>
    <name evidence="2" type="ORF">D9758_003044</name>
</gene>
<sequence length="188" mass="20902">MGSATSSSSLPRSAANPRNIAPLPSRPHTNLPPPPNHSNSRAIIRPPPLPDHRNRPLRNTPTAYGVTLGPINFHANGINPSDRTALNEMAVGYVEALPTHQRPRYGSPRGYWREDESDRILVTFLNETSAGEFYNAWLNPPVGFEGMEVQLGEEEIFCPKRRIANFLGKTSRVSQAELVIKNQRNVVF</sequence>
<reference evidence="2 3" key="1">
    <citation type="journal article" date="2020" name="ISME J.">
        <title>Uncovering the hidden diversity of litter-decomposition mechanisms in mushroom-forming fungi.</title>
        <authorList>
            <person name="Floudas D."/>
            <person name="Bentzer J."/>
            <person name="Ahren D."/>
            <person name="Johansson T."/>
            <person name="Persson P."/>
            <person name="Tunlid A."/>
        </authorList>
    </citation>
    <scope>NUCLEOTIDE SEQUENCE [LARGE SCALE GENOMIC DNA]</scope>
    <source>
        <strain evidence="2 3">CBS 291.85</strain>
    </source>
</reference>
<dbReference type="Proteomes" id="UP000559256">
    <property type="component" value="Unassembled WGS sequence"/>
</dbReference>
<keyword evidence="3" id="KW-1185">Reference proteome</keyword>
<proteinExistence type="predicted"/>
<protein>
    <submittedName>
        <fullName evidence="2">Uncharacterized protein</fullName>
    </submittedName>
</protein>
<feature type="compositionally biased region" description="Low complexity" evidence="1">
    <location>
        <begin position="1"/>
        <end position="15"/>
    </location>
</feature>
<evidence type="ECO:0000256" key="1">
    <source>
        <dbReference type="SAM" id="MobiDB-lite"/>
    </source>
</evidence>
<comment type="caution">
    <text evidence="2">The sequence shown here is derived from an EMBL/GenBank/DDBJ whole genome shotgun (WGS) entry which is preliminary data.</text>
</comment>
<feature type="region of interest" description="Disordered" evidence="1">
    <location>
        <begin position="1"/>
        <end position="63"/>
    </location>
</feature>
<evidence type="ECO:0000313" key="2">
    <source>
        <dbReference type="EMBL" id="KAF5368944.1"/>
    </source>
</evidence>
<organism evidence="2 3">
    <name type="scientific">Tetrapyrgos nigripes</name>
    <dbReference type="NCBI Taxonomy" id="182062"/>
    <lineage>
        <taxon>Eukaryota</taxon>
        <taxon>Fungi</taxon>
        <taxon>Dikarya</taxon>
        <taxon>Basidiomycota</taxon>
        <taxon>Agaricomycotina</taxon>
        <taxon>Agaricomycetes</taxon>
        <taxon>Agaricomycetidae</taxon>
        <taxon>Agaricales</taxon>
        <taxon>Marasmiineae</taxon>
        <taxon>Marasmiaceae</taxon>
        <taxon>Tetrapyrgos</taxon>
    </lineage>
</organism>
<accession>A0A8H5GPQ8</accession>
<dbReference type="AlphaFoldDB" id="A0A8H5GPQ8"/>